<comment type="caution">
    <text evidence="1">The sequence shown here is derived from an EMBL/GenBank/DDBJ whole genome shotgun (WGS) entry which is preliminary data.</text>
</comment>
<evidence type="ECO:0000313" key="2">
    <source>
        <dbReference type="Proteomes" id="UP000284547"/>
    </source>
</evidence>
<dbReference type="Proteomes" id="UP000284547">
    <property type="component" value="Unassembled WGS sequence"/>
</dbReference>
<protein>
    <recommendedName>
        <fullName evidence="3">DUF560 domain-containing protein</fullName>
    </recommendedName>
</protein>
<dbReference type="AlphaFoldDB" id="A0A411Z0I3"/>
<dbReference type="InterPro" id="IPR011990">
    <property type="entry name" value="TPR-like_helical_dom_sf"/>
</dbReference>
<organism evidence="1 2">
    <name type="scientific">Pseudotabrizicola alkalilacus</name>
    <dbReference type="NCBI Taxonomy" id="2305252"/>
    <lineage>
        <taxon>Bacteria</taxon>
        <taxon>Pseudomonadati</taxon>
        <taxon>Pseudomonadota</taxon>
        <taxon>Alphaproteobacteria</taxon>
        <taxon>Rhodobacterales</taxon>
        <taxon>Paracoccaceae</taxon>
        <taxon>Pseudotabrizicola</taxon>
    </lineage>
</organism>
<dbReference type="Gene3D" id="1.25.40.10">
    <property type="entry name" value="Tetratricopeptide repeat domain"/>
    <property type="match status" value="1"/>
</dbReference>
<proteinExistence type="predicted"/>
<evidence type="ECO:0000313" key="1">
    <source>
        <dbReference type="EMBL" id="RGP36581.1"/>
    </source>
</evidence>
<name>A0A411Z0I3_9RHOB</name>
<keyword evidence="2" id="KW-1185">Reference proteome</keyword>
<reference evidence="1 2" key="1">
    <citation type="submission" date="2018-08" db="EMBL/GenBank/DDBJ databases">
        <title>Flavobacterium tibetense sp. nov., isolated from a wetland YonghuCo on Tibetan Plateau.</title>
        <authorList>
            <person name="Phurbu D."/>
            <person name="Lu H."/>
            <person name="Xing P."/>
        </authorList>
    </citation>
    <scope>NUCLEOTIDE SEQUENCE [LARGE SCALE GENOMIC DNA]</scope>
    <source>
        <strain evidence="1 2">DJC</strain>
    </source>
</reference>
<dbReference type="SUPFAM" id="SSF48452">
    <property type="entry name" value="TPR-like"/>
    <property type="match status" value="1"/>
</dbReference>
<sequence length="468" mass="50048">MRPRRAVALPFVYGTLTAAMTRRPARLVALVLALAVMAGSGGARPPSPAEYALAAGDLQTARQLAQDQLQINPKDAAALSVLAAVNLAHGQPKAARQNASRAFAAGSSKHERFVAARLAAKAAHGQGQSLVAQYWLRRAVQDAPTAQAEAVAITDFQSLRRVTRLQLSFDATFRPSENVNNGAQDPMLSIDGIPTHFIFTPSSRALPGAETRLGFGLRYRLSGTERHGTDLGLRLTHSAIVLNDRARRIAPMARGSDFSTSTADVQLSHYGALSENTVLRGGVQLGQSWLAGQHYANRAKLDASLTQRLSPATLTRLGLAVERQWRTGTVPAATALMIDSATEHRLASGDVIGLRLIAGKTVSYDANQENKSLTSELRYSVGKPLAGVQLSGALGLGLRDYPVFFGGAFGNSGRHDRTASASVDLSLTRLNAFGFEPVFSLETRRTRSNISRYDGTDLGLGIRIRSSF</sequence>
<evidence type="ECO:0008006" key="3">
    <source>
        <dbReference type="Google" id="ProtNLM"/>
    </source>
</evidence>
<gene>
    <name evidence="1" type="ORF">D1012_12960</name>
</gene>
<accession>A0A411Z0I3</accession>
<dbReference type="EMBL" id="QWEY01000007">
    <property type="protein sequence ID" value="RGP36581.1"/>
    <property type="molecule type" value="Genomic_DNA"/>
</dbReference>